<protein>
    <submittedName>
        <fullName evidence="1">Uncharacterized protein</fullName>
    </submittedName>
</protein>
<keyword evidence="2" id="KW-1185">Reference proteome</keyword>
<proteinExistence type="predicted"/>
<organism evidence="1 2">
    <name type="scientific">Treponema parvum</name>
    <dbReference type="NCBI Taxonomy" id="138851"/>
    <lineage>
        <taxon>Bacteria</taxon>
        <taxon>Pseudomonadati</taxon>
        <taxon>Spirochaetota</taxon>
        <taxon>Spirochaetia</taxon>
        <taxon>Spirochaetales</taxon>
        <taxon>Treponemataceae</taxon>
        <taxon>Treponema</taxon>
    </lineage>
</organism>
<reference evidence="1 2" key="1">
    <citation type="journal article" date="2021" name="Microbiol. Resour. Announc.">
        <title>Complete Genome Sequences of Three Human Oral Treponema parvum Isolates.</title>
        <authorList>
            <person name="Zeng H."/>
            <person name="Watt R.M."/>
        </authorList>
    </citation>
    <scope>NUCLEOTIDE SEQUENCE [LARGE SCALE GENOMIC DNA]</scope>
    <source>
        <strain evidence="1 2">ATCC 700770</strain>
    </source>
</reference>
<gene>
    <name evidence="1" type="ORF">HRQ91_01060</name>
</gene>
<evidence type="ECO:0000313" key="1">
    <source>
        <dbReference type="EMBL" id="QTQ13154.1"/>
    </source>
</evidence>
<dbReference type="EMBL" id="CP054142">
    <property type="protein sequence ID" value="QTQ13154.1"/>
    <property type="molecule type" value="Genomic_DNA"/>
</dbReference>
<dbReference type="KEGG" id="tpav:HRQ91_01060"/>
<dbReference type="AlphaFoldDB" id="A0A975IEC8"/>
<accession>A0A975IEC8</accession>
<dbReference type="Proteomes" id="UP000671908">
    <property type="component" value="Chromosome"/>
</dbReference>
<evidence type="ECO:0000313" key="2">
    <source>
        <dbReference type="Proteomes" id="UP000671908"/>
    </source>
</evidence>
<sequence length="52" mass="6259">MKISDKIRKKSPENSYVTVFLEKTALYEVLCLFYDRKNKKNKKIVVLFEFVL</sequence>
<dbReference type="RefSeq" id="WP_210119880.1">
    <property type="nucleotide sequence ID" value="NZ_CP054142.1"/>
</dbReference>
<name>A0A975IEC8_9SPIR</name>